<reference evidence="3" key="2">
    <citation type="submission" date="2015-01" db="EMBL/GenBank/DDBJ databases">
        <title>Evolutionary Origins and Diversification of the Mycorrhizal Mutualists.</title>
        <authorList>
            <consortium name="DOE Joint Genome Institute"/>
            <consortium name="Mycorrhizal Genomics Consortium"/>
            <person name="Kohler A."/>
            <person name="Kuo A."/>
            <person name="Nagy L.G."/>
            <person name="Floudas D."/>
            <person name="Copeland A."/>
            <person name="Barry K.W."/>
            <person name="Cichocki N."/>
            <person name="Veneault-Fourrey C."/>
            <person name="LaButti K."/>
            <person name="Lindquist E.A."/>
            <person name="Lipzen A."/>
            <person name="Lundell T."/>
            <person name="Morin E."/>
            <person name="Murat C."/>
            <person name="Riley R."/>
            <person name="Ohm R."/>
            <person name="Sun H."/>
            <person name="Tunlid A."/>
            <person name="Henrissat B."/>
            <person name="Grigoriev I.V."/>
            <person name="Hibbett D.S."/>
            <person name="Martin F."/>
        </authorList>
    </citation>
    <scope>NUCLEOTIDE SEQUENCE [LARGE SCALE GENOMIC DNA]</scope>
    <source>
        <strain evidence="3">Ve08.2h10</strain>
    </source>
</reference>
<dbReference type="Pfam" id="PF00753">
    <property type="entry name" value="Lactamase_B"/>
    <property type="match status" value="1"/>
</dbReference>
<feature type="non-terminal residue" evidence="2">
    <location>
        <position position="1"/>
    </location>
</feature>
<evidence type="ECO:0000313" key="3">
    <source>
        <dbReference type="Proteomes" id="UP000054538"/>
    </source>
</evidence>
<dbReference type="InterPro" id="IPR036866">
    <property type="entry name" value="RibonucZ/Hydroxyglut_hydro"/>
</dbReference>
<name>A0A0D0DDP1_9AGAM</name>
<accession>A0A0D0DDP1</accession>
<evidence type="ECO:0000313" key="2">
    <source>
        <dbReference type="EMBL" id="KIK95422.1"/>
    </source>
</evidence>
<keyword evidence="3" id="KW-1185">Reference proteome</keyword>
<dbReference type="SUPFAM" id="SSF56281">
    <property type="entry name" value="Metallo-hydrolase/oxidoreductase"/>
    <property type="match status" value="1"/>
</dbReference>
<dbReference type="InterPro" id="IPR001279">
    <property type="entry name" value="Metallo-B-lactamas"/>
</dbReference>
<dbReference type="AlphaFoldDB" id="A0A0D0DDP1"/>
<dbReference type="OrthoDB" id="3341310at2759"/>
<evidence type="ECO:0000259" key="1">
    <source>
        <dbReference type="Pfam" id="PF00753"/>
    </source>
</evidence>
<organism evidence="2 3">
    <name type="scientific">Paxillus rubicundulus Ve08.2h10</name>
    <dbReference type="NCBI Taxonomy" id="930991"/>
    <lineage>
        <taxon>Eukaryota</taxon>
        <taxon>Fungi</taxon>
        <taxon>Dikarya</taxon>
        <taxon>Basidiomycota</taxon>
        <taxon>Agaricomycotina</taxon>
        <taxon>Agaricomycetes</taxon>
        <taxon>Agaricomycetidae</taxon>
        <taxon>Boletales</taxon>
        <taxon>Paxilineae</taxon>
        <taxon>Paxillaceae</taxon>
        <taxon>Paxillus</taxon>
    </lineage>
</organism>
<proteinExistence type="predicted"/>
<sequence>VEAFSRDSPILGSGYNPTFTSPENLSVHSLCDALGLRTPAYKLQLVPHLHSITSTTDNVPLGVIVLHTPGHTPDELALWDVQESMLYVGDALYEDDSITFPDGDSLSKWFATVDELLTFIQNLPNASEVKINCSHATATKPAIDVLEATKELMSDVVSGKEPLVLRFPRKAGWAVEYKQMNGRFSLIYLCPERLVLEAREIMRGTS</sequence>
<dbReference type="EMBL" id="KN825042">
    <property type="protein sequence ID" value="KIK95422.1"/>
    <property type="molecule type" value="Genomic_DNA"/>
</dbReference>
<dbReference type="Proteomes" id="UP000054538">
    <property type="component" value="Unassembled WGS sequence"/>
</dbReference>
<dbReference type="InParanoid" id="A0A0D0DDP1"/>
<dbReference type="HOGENOM" id="CLU_1334706_0_0_1"/>
<protein>
    <recommendedName>
        <fullName evidence="1">Metallo-beta-lactamase domain-containing protein</fullName>
    </recommendedName>
</protein>
<gene>
    <name evidence="2" type="ORF">PAXRUDRAFT_140667</name>
</gene>
<dbReference type="Gene3D" id="3.60.15.10">
    <property type="entry name" value="Ribonuclease Z/Hydroxyacylglutathione hydrolase-like"/>
    <property type="match status" value="1"/>
</dbReference>
<reference evidence="2 3" key="1">
    <citation type="submission" date="2014-04" db="EMBL/GenBank/DDBJ databases">
        <authorList>
            <consortium name="DOE Joint Genome Institute"/>
            <person name="Kuo A."/>
            <person name="Kohler A."/>
            <person name="Jargeat P."/>
            <person name="Nagy L.G."/>
            <person name="Floudas D."/>
            <person name="Copeland A."/>
            <person name="Barry K.W."/>
            <person name="Cichocki N."/>
            <person name="Veneault-Fourrey C."/>
            <person name="LaButti K."/>
            <person name="Lindquist E.A."/>
            <person name="Lipzen A."/>
            <person name="Lundell T."/>
            <person name="Morin E."/>
            <person name="Murat C."/>
            <person name="Sun H."/>
            <person name="Tunlid A."/>
            <person name="Henrissat B."/>
            <person name="Grigoriev I.V."/>
            <person name="Hibbett D.S."/>
            <person name="Martin F."/>
            <person name="Nordberg H.P."/>
            <person name="Cantor M.N."/>
            <person name="Hua S.X."/>
        </authorList>
    </citation>
    <scope>NUCLEOTIDE SEQUENCE [LARGE SCALE GENOMIC DNA]</scope>
    <source>
        <strain evidence="2 3">Ve08.2h10</strain>
    </source>
</reference>
<feature type="domain" description="Metallo-beta-lactamase" evidence="1">
    <location>
        <begin position="41"/>
        <end position="116"/>
    </location>
</feature>
<dbReference type="STRING" id="930991.A0A0D0DDP1"/>